<dbReference type="PaxDb" id="55529-EKX33881"/>
<evidence type="ECO:0000313" key="6">
    <source>
        <dbReference type="Proteomes" id="UP000011087"/>
    </source>
</evidence>
<dbReference type="AlphaFoldDB" id="L1ICB5"/>
<dbReference type="Proteomes" id="UP000011087">
    <property type="component" value="Unassembled WGS sequence"/>
</dbReference>
<dbReference type="EMBL" id="JH993126">
    <property type="protein sequence ID" value="EKX33881.1"/>
    <property type="molecule type" value="Genomic_DNA"/>
</dbReference>
<keyword evidence="1" id="KW-0175">Coiled coil</keyword>
<reference evidence="6" key="2">
    <citation type="submission" date="2012-11" db="EMBL/GenBank/DDBJ databases">
        <authorList>
            <person name="Kuo A."/>
            <person name="Curtis B.A."/>
            <person name="Tanifuji G."/>
            <person name="Burki F."/>
            <person name="Gruber A."/>
            <person name="Irimia M."/>
            <person name="Maruyama S."/>
            <person name="Arias M.C."/>
            <person name="Ball S.G."/>
            <person name="Gile G.H."/>
            <person name="Hirakawa Y."/>
            <person name="Hopkins J.F."/>
            <person name="Rensing S.A."/>
            <person name="Schmutz J."/>
            <person name="Symeonidi A."/>
            <person name="Elias M."/>
            <person name="Eveleigh R.J."/>
            <person name="Herman E.K."/>
            <person name="Klute M.J."/>
            <person name="Nakayama T."/>
            <person name="Obornik M."/>
            <person name="Reyes-Prieto A."/>
            <person name="Armbrust E.V."/>
            <person name="Aves S.J."/>
            <person name="Beiko R.G."/>
            <person name="Coutinho P."/>
            <person name="Dacks J.B."/>
            <person name="Durnford D.G."/>
            <person name="Fast N.M."/>
            <person name="Green B.R."/>
            <person name="Grisdale C."/>
            <person name="Hempe F."/>
            <person name="Henrissat B."/>
            <person name="Hoppner M.P."/>
            <person name="Ishida K.-I."/>
            <person name="Kim E."/>
            <person name="Koreny L."/>
            <person name="Kroth P.G."/>
            <person name="Liu Y."/>
            <person name="Malik S.-B."/>
            <person name="Maier U.G."/>
            <person name="McRose D."/>
            <person name="Mock T."/>
            <person name="Neilson J.A."/>
            <person name="Onodera N.T."/>
            <person name="Poole A.M."/>
            <person name="Pritham E.J."/>
            <person name="Richards T.A."/>
            <person name="Rocap G."/>
            <person name="Roy S.W."/>
            <person name="Sarai C."/>
            <person name="Schaack S."/>
            <person name="Shirato S."/>
            <person name="Slamovits C.H."/>
            <person name="Spencer D.F."/>
            <person name="Suzuki S."/>
            <person name="Worden A.Z."/>
            <person name="Zauner S."/>
            <person name="Barry K."/>
            <person name="Bell C."/>
            <person name="Bharti A.K."/>
            <person name="Crow J.A."/>
            <person name="Grimwood J."/>
            <person name="Kramer R."/>
            <person name="Lindquist E."/>
            <person name="Lucas S."/>
            <person name="Salamov A."/>
            <person name="McFadden G.I."/>
            <person name="Lane C.E."/>
            <person name="Keeling P.J."/>
            <person name="Gray M.W."/>
            <person name="Grigoriev I.V."/>
            <person name="Archibald J.M."/>
        </authorList>
    </citation>
    <scope>NUCLEOTIDE SEQUENCE</scope>
    <source>
        <strain evidence="6">CCMP2712</strain>
    </source>
</reference>
<evidence type="ECO:0000256" key="1">
    <source>
        <dbReference type="SAM" id="Coils"/>
    </source>
</evidence>
<accession>L1ICB5</accession>
<feature type="region of interest" description="Disordered" evidence="2">
    <location>
        <begin position="225"/>
        <end position="252"/>
    </location>
</feature>
<keyword evidence="3" id="KW-0812">Transmembrane</keyword>
<evidence type="ECO:0000256" key="2">
    <source>
        <dbReference type="SAM" id="MobiDB-lite"/>
    </source>
</evidence>
<proteinExistence type="predicted"/>
<dbReference type="HOGENOM" id="CLU_1105137_0_0_1"/>
<gene>
    <name evidence="4" type="ORF">GUITHDRAFT_155911</name>
</gene>
<evidence type="ECO:0000313" key="5">
    <source>
        <dbReference type="EnsemblProtists" id="EKX33881"/>
    </source>
</evidence>
<dbReference type="KEGG" id="gtt:GUITHDRAFT_155911"/>
<protein>
    <submittedName>
        <fullName evidence="4 5">Uncharacterized protein</fullName>
    </submittedName>
</protein>
<keyword evidence="3" id="KW-0472">Membrane</keyword>
<evidence type="ECO:0000313" key="4">
    <source>
        <dbReference type="EMBL" id="EKX33881.1"/>
    </source>
</evidence>
<dbReference type="GeneID" id="17290621"/>
<dbReference type="RefSeq" id="XP_005820861.1">
    <property type="nucleotide sequence ID" value="XM_005820804.1"/>
</dbReference>
<feature type="compositionally biased region" description="Polar residues" evidence="2">
    <location>
        <begin position="237"/>
        <end position="252"/>
    </location>
</feature>
<evidence type="ECO:0000256" key="3">
    <source>
        <dbReference type="SAM" id="Phobius"/>
    </source>
</evidence>
<sequence>MPRRWAFASLALMIALVCTCFILLRNKETTILKDVTVAYIRQQATLMKQKNQELQKEDRLLEQEEKAEERYVLSERKAKRLAEEAKRNRVIQIQNAKLLLENEKLKNKVLREEMEARKARIFAMKESIKAGDYSRSFKSLSPDSSLTSPSAESPAQVKLSKRKPFSSVKQVKLAGKHVKACVGTDCRVRYVPEDVKDWEAANHTMVVMGNGIGVPLGPTVRTPLDPSLAPLRDLPKSATTGQKVSDSISREM</sequence>
<feature type="compositionally biased region" description="Low complexity" evidence="2">
    <location>
        <begin position="139"/>
        <end position="154"/>
    </location>
</feature>
<feature type="transmembrane region" description="Helical" evidence="3">
    <location>
        <begin position="6"/>
        <end position="24"/>
    </location>
</feature>
<keyword evidence="6" id="KW-1185">Reference proteome</keyword>
<organism evidence="4">
    <name type="scientific">Guillardia theta (strain CCMP2712)</name>
    <name type="common">Cryptophyte</name>
    <dbReference type="NCBI Taxonomy" id="905079"/>
    <lineage>
        <taxon>Eukaryota</taxon>
        <taxon>Cryptophyceae</taxon>
        <taxon>Pyrenomonadales</taxon>
        <taxon>Geminigeraceae</taxon>
        <taxon>Guillardia</taxon>
    </lineage>
</organism>
<feature type="non-terminal residue" evidence="4">
    <location>
        <position position="252"/>
    </location>
</feature>
<dbReference type="EnsemblProtists" id="EKX33881">
    <property type="protein sequence ID" value="EKX33881"/>
    <property type="gene ID" value="GUITHDRAFT_155911"/>
</dbReference>
<name>L1ICB5_GUITC</name>
<keyword evidence="3" id="KW-1133">Transmembrane helix</keyword>
<reference evidence="5" key="3">
    <citation type="submission" date="2016-03" db="UniProtKB">
        <authorList>
            <consortium name="EnsemblProtists"/>
        </authorList>
    </citation>
    <scope>IDENTIFICATION</scope>
</reference>
<reference evidence="4 6" key="1">
    <citation type="journal article" date="2012" name="Nature">
        <title>Algal genomes reveal evolutionary mosaicism and the fate of nucleomorphs.</title>
        <authorList>
            <consortium name="DOE Joint Genome Institute"/>
            <person name="Curtis B.A."/>
            <person name="Tanifuji G."/>
            <person name="Burki F."/>
            <person name="Gruber A."/>
            <person name="Irimia M."/>
            <person name="Maruyama S."/>
            <person name="Arias M.C."/>
            <person name="Ball S.G."/>
            <person name="Gile G.H."/>
            <person name="Hirakawa Y."/>
            <person name="Hopkins J.F."/>
            <person name="Kuo A."/>
            <person name="Rensing S.A."/>
            <person name="Schmutz J."/>
            <person name="Symeonidi A."/>
            <person name="Elias M."/>
            <person name="Eveleigh R.J."/>
            <person name="Herman E.K."/>
            <person name="Klute M.J."/>
            <person name="Nakayama T."/>
            <person name="Obornik M."/>
            <person name="Reyes-Prieto A."/>
            <person name="Armbrust E.V."/>
            <person name="Aves S.J."/>
            <person name="Beiko R.G."/>
            <person name="Coutinho P."/>
            <person name="Dacks J.B."/>
            <person name="Durnford D.G."/>
            <person name="Fast N.M."/>
            <person name="Green B.R."/>
            <person name="Grisdale C.J."/>
            <person name="Hempel F."/>
            <person name="Henrissat B."/>
            <person name="Hoppner M.P."/>
            <person name="Ishida K."/>
            <person name="Kim E."/>
            <person name="Koreny L."/>
            <person name="Kroth P.G."/>
            <person name="Liu Y."/>
            <person name="Malik S.B."/>
            <person name="Maier U.G."/>
            <person name="McRose D."/>
            <person name="Mock T."/>
            <person name="Neilson J.A."/>
            <person name="Onodera N.T."/>
            <person name="Poole A.M."/>
            <person name="Pritham E.J."/>
            <person name="Richards T.A."/>
            <person name="Rocap G."/>
            <person name="Roy S.W."/>
            <person name="Sarai C."/>
            <person name="Schaack S."/>
            <person name="Shirato S."/>
            <person name="Slamovits C.H."/>
            <person name="Spencer D.F."/>
            <person name="Suzuki S."/>
            <person name="Worden A.Z."/>
            <person name="Zauner S."/>
            <person name="Barry K."/>
            <person name="Bell C."/>
            <person name="Bharti A.K."/>
            <person name="Crow J.A."/>
            <person name="Grimwood J."/>
            <person name="Kramer R."/>
            <person name="Lindquist E."/>
            <person name="Lucas S."/>
            <person name="Salamov A."/>
            <person name="McFadden G.I."/>
            <person name="Lane C.E."/>
            <person name="Keeling P.J."/>
            <person name="Gray M.W."/>
            <person name="Grigoriev I.V."/>
            <person name="Archibald J.M."/>
        </authorList>
    </citation>
    <scope>NUCLEOTIDE SEQUENCE</scope>
    <source>
        <strain evidence="4 6">CCMP2712</strain>
    </source>
</reference>
<feature type="coiled-coil region" evidence="1">
    <location>
        <begin position="44"/>
        <end position="120"/>
    </location>
</feature>
<feature type="region of interest" description="Disordered" evidence="2">
    <location>
        <begin position="139"/>
        <end position="159"/>
    </location>
</feature>